<dbReference type="InterPro" id="IPR002942">
    <property type="entry name" value="S4_RNA-bd"/>
</dbReference>
<dbReference type="CDD" id="cd02869">
    <property type="entry name" value="PseudoU_synth_RluA_like"/>
    <property type="match status" value="1"/>
</dbReference>
<dbReference type="CDD" id="cd00165">
    <property type="entry name" value="S4"/>
    <property type="match status" value="1"/>
</dbReference>
<evidence type="ECO:0000313" key="8">
    <source>
        <dbReference type="EMBL" id="SDK82214.1"/>
    </source>
</evidence>
<reference evidence="8 10" key="1">
    <citation type="submission" date="2016-10" db="EMBL/GenBank/DDBJ databases">
        <authorList>
            <person name="Varghese N."/>
            <person name="Submissions S."/>
        </authorList>
    </citation>
    <scope>NUCLEOTIDE SEQUENCE [LARGE SCALE GENOMIC DNA]</scope>
    <source>
        <strain evidence="8 10">NLAE-zl-C224</strain>
    </source>
</reference>
<comment type="catalytic activity">
    <reaction evidence="1 6">
        <text>a uridine in RNA = a pseudouridine in RNA</text>
        <dbReference type="Rhea" id="RHEA:48348"/>
        <dbReference type="Rhea" id="RHEA-COMP:12068"/>
        <dbReference type="Rhea" id="RHEA-COMP:12069"/>
        <dbReference type="ChEBI" id="CHEBI:65314"/>
        <dbReference type="ChEBI" id="CHEBI:65315"/>
    </reaction>
</comment>
<gene>
    <name evidence="9" type="primary">rluC</name>
    <name evidence="9" type="ORF">NCTC13028_01600</name>
    <name evidence="8" type="ORF">SAMN05216497_101103</name>
</gene>
<feature type="active site" evidence="4">
    <location>
        <position position="144"/>
    </location>
</feature>
<organism evidence="9 11">
    <name type="scientific">Clostridium cochlearium</name>
    <dbReference type="NCBI Taxonomy" id="1494"/>
    <lineage>
        <taxon>Bacteria</taxon>
        <taxon>Bacillati</taxon>
        <taxon>Bacillota</taxon>
        <taxon>Clostridia</taxon>
        <taxon>Eubacteriales</taxon>
        <taxon>Clostridiaceae</taxon>
        <taxon>Clostridium</taxon>
    </lineage>
</organism>
<dbReference type="PANTHER" id="PTHR21600">
    <property type="entry name" value="MITOCHONDRIAL RNA PSEUDOURIDINE SYNTHASE"/>
    <property type="match status" value="1"/>
</dbReference>
<dbReference type="GO" id="GO:0120159">
    <property type="term" value="F:rRNA pseudouridine synthase activity"/>
    <property type="evidence" value="ECO:0007669"/>
    <property type="project" value="UniProtKB-ARBA"/>
</dbReference>
<evidence type="ECO:0000313" key="11">
    <source>
        <dbReference type="Proteomes" id="UP000250223"/>
    </source>
</evidence>
<dbReference type="STRING" id="1494.SAMN05216497_101103"/>
<dbReference type="SMART" id="SM00363">
    <property type="entry name" value="S4"/>
    <property type="match status" value="1"/>
</dbReference>
<dbReference type="InterPro" id="IPR006225">
    <property type="entry name" value="PsdUridine_synth_RluC/D"/>
</dbReference>
<dbReference type="OrthoDB" id="9807829at2"/>
<dbReference type="GO" id="GO:0003723">
    <property type="term" value="F:RNA binding"/>
    <property type="evidence" value="ECO:0007669"/>
    <property type="project" value="UniProtKB-KW"/>
</dbReference>
<keyword evidence="9" id="KW-0456">Lyase</keyword>
<dbReference type="Gene3D" id="3.30.2350.10">
    <property type="entry name" value="Pseudouridine synthase"/>
    <property type="match status" value="1"/>
</dbReference>
<dbReference type="PANTHER" id="PTHR21600:SF83">
    <property type="entry name" value="PSEUDOURIDYLATE SYNTHASE RPUSD4, MITOCHONDRIAL"/>
    <property type="match status" value="1"/>
</dbReference>
<keyword evidence="10" id="KW-1185">Reference proteome</keyword>
<dbReference type="PROSITE" id="PS50889">
    <property type="entry name" value="S4"/>
    <property type="match status" value="1"/>
</dbReference>
<dbReference type="Pfam" id="PF00849">
    <property type="entry name" value="PseudoU_synth_2"/>
    <property type="match status" value="1"/>
</dbReference>
<dbReference type="InterPro" id="IPR006224">
    <property type="entry name" value="PsdUridine_synth_RluA-like_CS"/>
</dbReference>
<dbReference type="GeneID" id="70576741"/>
<dbReference type="NCBIfam" id="TIGR00005">
    <property type="entry name" value="rluA_subfam"/>
    <property type="match status" value="1"/>
</dbReference>
<name>A0A239ZPQ6_CLOCO</name>
<protein>
    <recommendedName>
        <fullName evidence="6">Pseudouridine synthase</fullName>
        <ecNumber evidence="6">5.4.99.-</ecNumber>
    </recommendedName>
</protein>
<dbReference type="Proteomes" id="UP000198811">
    <property type="component" value="Unassembled WGS sequence"/>
</dbReference>
<feature type="domain" description="RNA-binding S4" evidence="7">
    <location>
        <begin position="12"/>
        <end position="69"/>
    </location>
</feature>
<dbReference type="EMBL" id="FNGL01000001">
    <property type="protein sequence ID" value="SDK82214.1"/>
    <property type="molecule type" value="Genomic_DNA"/>
</dbReference>
<dbReference type="RefSeq" id="WP_089862976.1">
    <property type="nucleotide sequence ID" value="NZ_CP173238.1"/>
</dbReference>
<dbReference type="AlphaFoldDB" id="A0A239ZPQ6"/>
<dbReference type="PROSITE" id="PS01129">
    <property type="entry name" value="PSI_RLU"/>
    <property type="match status" value="1"/>
</dbReference>
<dbReference type="InterPro" id="IPR036986">
    <property type="entry name" value="S4_RNA-bd_sf"/>
</dbReference>
<evidence type="ECO:0000256" key="5">
    <source>
        <dbReference type="PROSITE-ProRule" id="PRU00182"/>
    </source>
</evidence>
<reference evidence="9 11" key="2">
    <citation type="submission" date="2018-06" db="EMBL/GenBank/DDBJ databases">
        <authorList>
            <consortium name="Pathogen Informatics"/>
            <person name="Doyle S."/>
        </authorList>
    </citation>
    <scope>NUCLEOTIDE SEQUENCE [LARGE SCALE GENOMIC DNA]</scope>
    <source>
        <strain evidence="9 11">NCTC13028</strain>
    </source>
</reference>
<evidence type="ECO:0000256" key="4">
    <source>
        <dbReference type="PIRSR" id="PIRSR606225-1"/>
    </source>
</evidence>
<dbReference type="GO" id="GO:0000455">
    <property type="term" value="P:enzyme-directed rRNA pseudouridine synthesis"/>
    <property type="evidence" value="ECO:0007669"/>
    <property type="project" value="UniProtKB-ARBA"/>
</dbReference>
<dbReference type="EMBL" id="UAWC01000020">
    <property type="protein sequence ID" value="SQB35004.1"/>
    <property type="molecule type" value="Genomic_DNA"/>
</dbReference>
<dbReference type="Proteomes" id="UP000250223">
    <property type="component" value="Unassembled WGS sequence"/>
</dbReference>
<dbReference type="EC" id="5.4.99.-" evidence="6"/>
<dbReference type="InterPro" id="IPR006145">
    <property type="entry name" value="PsdUridine_synth_RsuA/RluA"/>
</dbReference>
<evidence type="ECO:0000256" key="2">
    <source>
        <dbReference type="ARBA" id="ARBA00010876"/>
    </source>
</evidence>
<accession>A0A239ZPQ6</accession>
<dbReference type="SUPFAM" id="SSF55120">
    <property type="entry name" value="Pseudouridine synthase"/>
    <property type="match status" value="1"/>
</dbReference>
<evidence type="ECO:0000259" key="7">
    <source>
        <dbReference type="SMART" id="SM00363"/>
    </source>
</evidence>
<dbReference type="SUPFAM" id="SSF55174">
    <property type="entry name" value="Alpha-L RNA-binding motif"/>
    <property type="match status" value="1"/>
</dbReference>
<dbReference type="InterPro" id="IPR020103">
    <property type="entry name" value="PsdUridine_synth_cat_dom_sf"/>
</dbReference>
<keyword evidence="3 6" id="KW-0413">Isomerase</keyword>
<evidence type="ECO:0000313" key="9">
    <source>
        <dbReference type="EMBL" id="SQB35004.1"/>
    </source>
</evidence>
<evidence type="ECO:0000256" key="1">
    <source>
        <dbReference type="ARBA" id="ARBA00000073"/>
    </source>
</evidence>
<evidence type="ECO:0000313" key="10">
    <source>
        <dbReference type="Proteomes" id="UP000198811"/>
    </source>
</evidence>
<keyword evidence="5" id="KW-0694">RNA-binding</keyword>
<comment type="similarity">
    <text evidence="2 6">Belongs to the pseudouridine synthase RluA family.</text>
</comment>
<evidence type="ECO:0000256" key="3">
    <source>
        <dbReference type="ARBA" id="ARBA00023235"/>
    </source>
</evidence>
<dbReference type="Gene3D" id="3.10.290.10">
    <property type="entry name" value="RNA-binding S4 domain"/>
    <property type="match status" value="1"/>
</dbReference>
<sequence>MKIEIGANESDQRIDKFLRKLLTDVPLGAIYKSIRKGDVKVNGKKVKEKYSLNLGDIVEIREIKTNAEKHSEFKVVEGSNELKVTYEDQNMIIVEKKPGVLVHSDKKNSDPTLTDYVLSYLYEKGDYLPEEEVTFTPASCNRLDRNTAGIIIFGKNYESLKDLNKMIRERNVDKYYQALICGKIKDGVYKAHIVKDSKSNRSYIHNEPKKNSKEIEMKVRNIQTCGTYSLIEIQLITGRSHQIRAHLSSLGNPIVGDKKYGNKKLNSFFYNKYGIDYQYLYAYKLIFRNCTDKLRYLENKTIAESLPPILKKIKNDVFKF</sequence>
<evidence type="ECO:0000256" key="6">
    <source>
        <dbReference type="RuleBase" id="RU362028"/>
    </source>
</evidence>
<dbReference type="InterPro" id="IPR050188">
    <property type="entry name" value="RluA_PseudoU_synthase"/>
</dbReference>
<comment type="function">
    <text evidence="6">Responsible for synthesis of pseudouridine from uracil.</text>
</comment>
<dbReference type="Pfam" id="PF01479">
    <property type="entry name" value="S4"/>
    <property type="match status" value="1"/>
</dbReference>
<dbReference type="GO" id="GO:0016829">
    <property type="term" value="F:lyase activity"/>
    <property type="evidence" value="ECO:0007669"/>
    <property type="project" value="UniProtKB-KW"/>
</dbReference>
<proteinExistence type="inferred from homology"/>